<dbReference type="InterPro" id="IPR050275">
    <property type="entry name" value="PGM_Phosphatase"/>
</dbReference>
<dbReference type="InterPro" id="IPR029033">
    <property type="entry name" value="His_PPase_superfam"/>
</dbReference>
<dbReference type="Proteomes" id="UP000820669">
    <property type="component" value="Unassembled WGS sequence"/>
</dbReference>
<gene>
    <name evidence="1" type="ORF">HF526_12945</name>
</gene>
<name>A0ABX1S9G8_9PSEU</name>
<organism evidence="1 2">
    <name type="scientific">Pseudonocardia acidicola</name>
    <dbReference type="NCBI Taxonomy" id="2724939"/>
    <lineage>
        <taxon>Bacteria</taxon>
        <taxon>Bacillati</taxon>
        <taxon>Actinomycetota</taxon>
        <taxon>Actinomycetes</taxon>
        <taxon>Pseudonocardiales</taxon>
        <taxon>Pseudonocardiaceae</taxon>
        <taxon>Pseudonocardia</taxon>
    </lineage>
</organism>
<protein>
    <submittedName>
        <fullName evidence="1">Histidine phosphatase family protein</fullName>
    </submittedName>
</protein>
<dbReference type="RefSeq" id="WP_169381659.1">
    <property type="nucleotide sequence ID" value="NZ_JAAXLA010000020.1"/>
</dbReference>
<evidence type="ECO:0000313" key="1">
    <source>
        <dbReference type="EMBL" id="NMH98210.1"/>
    </source>
</evidence>
<dbReference type="Pfam" id="PF00300">
    <property type="entry name" value="His_Phos_1"/>
    <property type="match status" value="1"/>
</dbReference>
<dbReference type="PANTHER" id="PTHR48100">
    <property type="entry name" value="BROAD-SPECIFICITY PHOSPHATASE YOR283W-RELATED"/>
    <property type="match status" value="1"/>
</dbReference>
<dbReference type="SMART" id="SM00855">
    <property type="entry name" value="PGAM"/>
    <property type="match status" value="1"/>
</dbReference>
<proteinExistence type="predicted"/>
<evidence type="ECO:0000313" key="2">
    <source>
        <dbReference type="Proteomes" id="UP000820669"/>
    </source>
</evidence>
<dbReference type="Gene3D" id="3.40.50.1240">
    <property type="entry name" value="Phosphoglycerate mutase-like"/>
    <property type="match status" value="1"/>
</dbReference>
<keyword evidence="2" id="KW-1185">Reference proteome</keyword>
<dbReference type="PANTHER" id="PTHR48100:SF1">
    <property type="entry name" value="HISTIDINE PHOSPHATASE FAMILY PROTEIN-RELATED"/>
    <property type="match status" value="1"/>
</dbReference>
<reference evidence="1 2" key="1">
    <citation type="submission" date="2020-04" db="EMBL/GenBank/DDBJ databases">
        <authorList>
            <person name="Klaysubun C."/>
            <person name="Duangmal K."/>
            <person name="Lipun K."/>
        </authorList>
    </citation>
    <scope>NUCLEOTIDE SEQUENCE [LARGE SCALE GENOMIC DNA]</scope>
    <source>
        <strain evidence="1 2">K10HN5</strain>
    </source>
</reference>
<dbReference type="SUPFAM" id="SSF53254">
    <property type="entry name" value="Phosphoglycerate mutase-like"/>
    <property type="match status" value="1"/>
</dbReference>
<dbReference type="CDD" id="cd07067">
    <property type="entry name" value="HP_PGM_like"/>
    <property type="match status" value="1"/>
</dbReference>
<sequence length="212" mass="22967">MELTLVRHGEPVRGADAQARFDPGLSERGRAEVRRVAEFLAGEHHDAVYVSPLRRARETAEPIAELTGLQPVVEDGLAEFDRKVGYTHFEDLRDSGDPRYAAYLAADLSPWETDAETFRREILAAVDGIVERHPGQRVLLVTHGGVENVFLAALLDIPGMAFHAPAYASISRVLAGSGGRRTLISINETGHLRGIRAEGSGEQPAPAGSVSR</sequence>
<dbReference type="EMBL" id="JAAXLA010000020">
    <property type="protein sequence ID" value="NMH98210.1"/>
    <property type="molecule type" value="Genomic_DNA"/>
</dbReference>
<accession>A0ABX1S9G8</accession>
<dbReference type="InterPro" id="IPR013078">
    <property type="entry name" value="His_Pase_superF_clade-1"/>
</dbReference>
<comment type="caution">
    <text evidence="1">The sequence shown here is derived from an EMBL/GenBank/DDBJ whole genome shotgun (WGS) entry which is preliminary data.</text>
</comment>